<evidence type="ECO:0000256" key="5">
    <source>
        <dbReference type="ARBA" id="ARBA00022989"/>
    </source>
</evidence>
<dbReference type="PANTHER" id="PTHR30086:SF20">
    <property type="entry name" value="ARGININE EXPORTER PROTEIN ARGO-RELATED"/>
    <property type="match status" value="1"/>
</dbReference>
<accession>A0ABX7V2C9</accession>
<keyword evidence="9" id="KW-1185">Reference proteome</keyword>
<keyword evidence="5 7" id="KW-1133">Transmembrane helix</keyword>
<gene>
    <name evidence="8" type="ORF">HC231_19855</name>
</gene>
<sequence length="228" mass="25119">MLLVIFNGVLLSLSLCLDLGIVNTAIINRGIRHGARSAFFIGLGSCFGDLFYASLSVLGISAIFNYTPVRWVLWIGGGLVLIWMAFNMARMAWRDYQIRRFEPLPFAKAREQAGRITPSGHRDFFSGAGMALASPTSLLWFAAIGGTIIAQSTDGSNLSISLFLLGFFSGGVLWTLFLTVLVKYGQRLLQERITFYCSLISALMFAYFAGHVIYHGYHTLLVPLSLNA</sequence>
<proteinExistence type="predicted"/>
<feature type="transmembrane region" description="Helical" evidence="7">
    <location>
        <begin position="6"/>
        <end position="26"/>
    </location>
</feature>
<evidence type="ECO:0000256" key="6">
    <source>
        <dbReference type="ARBA" id="ARBA00023136"/>
    </source>
</evidence>
<dbReference type="Pfam" id="PF01810">
    <property type="entry name" value="LysE"/>
    <property type="match status" value="1"/>
</dbReference>
<feature type="transmembrane region" description="Helical" evidence="7">
    <location>
        <begin position="162"/>
        <end position="181"/>
    </location>
</feature>
<dbReference type="InterPro" id="IPR001123">
    <property type="entry name" value="LeuE-type"/>
</dbReference>
<evidence type="ECO:0000256" key="7">
    <source>
        <dbReference type="SAM" id="Phobius"/>
    </source>
</evidence>
<dbReference type="Proteomes" id="UP000671960">
    <property type="component" value="Chromosome"/>
</dbReference>
<keyword evidence="6 7" id="KW-0472">Membrane</keyword>
<name>A0ABX7V2C9_9GAMM</name>
<dbReference type="RefSeq" id="WP_208228405.1">
    <property type="nucleotide sequence ID" value="NZ_CP050854.1"/>
</dbReference>
<organism evidence="8 9">
    <name type="scientific">Brenneria izadpanahii</name>
    <dbReference type="NCBI Taxonomy" id="2722756"/>
    <lineage>
        <taxon>Bacteria</taxon>
        <taxon>Pseudomonadati</taxon>
        <taxon>Pseudomonadota</taxon>
        <taxon>Gammaproteobacteria</taxon>
        <taxon>Enterobacterales</taxon>
        <taxon>Pectobacteriaceae</taxon>
        <taxon>Brenneria</taxon>
    </lineage>
</organism>
<feature type="transmembrane region" description="Helical" evidence="7">
    <location>
        <begin position="71"/>
        <end position="89"/>
    </location>
</feature>
<evidence type="ECO:0000256" key="1">
    <source>
        <dbReference type="ARBA" id="ARBA00004651"/>
    </source>
</evidence>
<keyword evidence="4" id="KW-0813">Transport</keyword>
<evidence type="ECO:0000313" key="9">
    <source>
        <dbReference type="Proteomes" id="UP000671960"/>
    </source>
</evidence>
<evidence type="ECO:0000256" key="4">
    <source>
        <dbReference type="ARBA" id="ARBA00022970"/>
    </source>
</evidence>
<evidence type="ECO:0000313" key="8">
    <source>
        <dbReference type="EMBL" id="QTF09919.1"/>
    </source>
</evidence>
<keyword evidence="4" id="KW-0029">Amino-acid transport</keyword>
<reference evidence="8 9" key="1">
    <citation type="submission" date="2020-03" db="EMBL/GenBank/DDBJ databases">
        <authorList>
            <person name="Bakhshi Ganjeh M."/>
        </authorList>
    </citation>
    <scope>NUCLEOTIDE SEQUENCE [LARGE SCALE GENOMIC DNA]</scope>
    <source>
        <strain evidence="9">Iran 50</strain>
    </source>
</reference>
<keyword evidence="3 7" id="KW-0812">Transmembrane</keyword>
<protein>
    <submittedName>
        <fullName evidence="8">LysE family transporter</fullName>
    </submittedName>
</protein>
<comment type="subcellular location">
    <subcellularLocation>
        <location evidence="1">Cell membrane</location>
        <topology evidence="1">Multi-pass membrane protein</topology>
    </subcellularLocation>
</comment>
<feature type="transmembrane region" description="Helical" evidence="7">
    <location>
        <begin position="124"/>
        <end position="150"/>
    </location>
</feature>
<keyword evidence="2" id="KW-1003">Cell membrane</keyword>
<dbReference type="PANTHER" id="PTHR30086">
    <property type="entry name" value="ARGININE EXPORTER PROTEIN ARGO"/>
    <property type="match status" value="1"/>
</dbReference>
<evidence type="ECO:0000256" key="2">
    <source>
        <dbReference type="ARBA" id="ARBA00022475"/>
    </source>
</evidence>
<feature type="transmembrane region" description="Helical" evidence="7">
    <location>
        <begin position="38"/>
        <end position="65"/>
    </location>
</feature>
<dbReference type="EMBL" id="CP050854">
    <property type="protein sequence ID" value="QTF09919.1"/>
    <property type="molecule type" value="Genomic_DNA"/>
</dbReference>
<evidence type="ECO:0000256" key="3">
    <source>
        <dbReference type="ARBA" id="ARBA00022692"/>
    </source>
</evidence>
<feature type="transmembrane region" description="Helical" evidence="7">
    <location>
        <begin position="193"/>
        <end position="214"/>
    </location>
</feature>